<dbReference type="InterPro" id="IPR032693">
    <property type="entry name" value="YtkA-like_dom"/>
</dbReference>
<evidence type="ECO:0000259" key="2">
    <source>
        <dbReference type="Pfam" id="PF13115"/>
    </source>
</evidence>
<keyword evidence="4" id="KW-1185">Reference proteome</keyword>
<dbReference type="PROSITE" id="PS51257">
    <property type="entry name" value="PROKAR_LIPOPROTEIN"/>
    <property type="match status" value="1"/>
</dbReference>
<keyword evidence="1" id="KW-0732">Signal</keyword>
<feature type="domain" description="YtkA-like" evidence="2">
    <location>
        <begin position="150"/>
        <end position="230"/>
    </location>
</feature>
<feature type="chain" id="PRO_5038392263" description="YtkA-like domain-containing protein" evidence="1">
    <location>
        <begin position="19"/>
        <end position="249"/>
    </location>
</feature>
<evidence type="ECO:0000313" key="3">
    <source>
        <dbReference type="EMBL" id="RDW16561.1"/>
    </source>
</evidence>
<dbReference type="AlphaFoldDB" id="A0A3D8PMV1"/>
<evidence type="ECO:0000313" key="4">
    <source>
        <dbReference type="Proteomes" id="UP000257143"/>
    </source>
</evidence>
<dbReference type="EMBL" id="PIOC01000024">
    <property type="protein sequence ID" value="RDW16561.1"/>
    <property type="molecule type" value="Genomic_DNA"/>
</dbReference>
<accession>A0A3D8PMV1</accession>
<protein>
    <recommendedName>
        <fullName evidence="2">YtkA-like domain-containing protein</fullName>
    </recommendedName>
</protein>
<comment type="caution">
    <text evidence="3">The sequence shown here is derived from an EMBL/GenBank/DDBJ whole genome shotgun (WGS) entry which is preliminary data.</text>
</comment>
<dbReference type="OrthoDB" id="2679563at2"/>
<proteinExistence type="predicted"/>
<organism evidence="3 4">
    <name type="scientific">Oceanobacillus arenosus</name>
    <dbReference type="NCBI Taxonomy" id="1229153"/>
    <lineage>
        <taxon>Bacteria</taxon>
        <taxon>Bacillati</taxon>
        <taxon>Bacillota</taxon>
        <taxon>Bacilli</taxon>
        <taxon>Bacillales</taxon>
        <taxon>Bacillaceae</taxon>
        <taxon>Oceanobacillus</taxon>
    </lineage>
</organism>
<name>A0A3D8PMV1_9BACI</name>
<dbReference type="Pfam" id="PF13115">
    <property type="entry name" value="YtkA"/>
    <property type="match status" value="2"/>
</dbReference>
<gene>
    <name evidence="3" type="ORF">CWR48_16075</name>
</gene>
<evidence type="ECO:0000256" key="1">
    <source>
        <dbReference type="SAM" id="SignalP"/>
    </source>
</evidence>
<dbReference type="RefSeq" id="WP_115774359.1">
    <property type="nucleotide sequence ID" value="NZ_PIOC01000024.1"/>
</dbReference>
<feature type="domain" description="YtkA-like" evidence="2">
    <location>
        <begin position="35"/>
        <end position="114"/>
    </location>
</feature>
<dbReference type="Proteomes" id="UP000257143">
    <property type="component" value="Unassembled WGS sequence"/>
</dbReference>
<sequence length="249" mass="28024">MRKSRIIFILLTITILAACDAKNENTDAGSTELVPLEVEFSVLETAEVDKVVKLVATVTHGEESVVDADDVTFEIWEQGMEDESTKIEATNNDDGTYSIETTFDHEATYEMYAHVSAKDMHTMPKKSIIIGSGVSHNHDDGQNHEHAEHADGFAMHFMKPELVTVGENTSLQVHVQLDNHPLEKANVRFEIWNEETPDKHEWIDAGEATAGEYSRDFAFPEASNYQIVIHVENEDGLHEHQEFEITVTE</sequence>
<reference evidence="4" key="1">
    <citation type="submission" date="2017-11" db="EMBL/GenBank/DDBJ databases">
        <authorList>
            <person name="Zhu W."/>
        </authorList>
    </citation>
    <scope>NUCLEOTIDE SEQUENCE [LARGE SCALE GENOMIC DNA]</scope>
    <source>
        <strain evidence="4">CAU 1183</strain>
    </source>
</reference>
<feature type="signal peptide" evidence="1">
    <location>
        <begin position="1"/>
        <end position="18"/>
    </location>
</feature>